<dbReference type="SMART" id="SM00671">
    <property type="entry name" value="SEL1"/>
    <property type="match status" value="2"/>
</dbReference>
<dbReference type="EMBL" id="LKAQ01000001">
    <property type="protein sequence ID" value="OIQ52046.1"/>
    <property type="molecule type" value="Genomic_DNA"/>
</dbReference>
<proteinExistence type="predicted"/>
<organism evidence="1 2">
    <name type="scientific">Pseudodesulfovibrio hydrargyri</name>
    <dbReference type="NCBI Taxonomy" id="2125990"/>
    <lineage>
        <taxon>Bacteria</taxon>
        <taxon>Pseudomonadati</taxon>
        <taxon>Thermodesulfobacteriota</taxon>
        <taxon>Desulfovibrionia</taxon>
        <taxon>Desulfovibrionales</taxon>
        <taxon>Desulfovibrionaceae</taxon>
    </lineage>
</organism>
<reference evidence="1 2" key="1">
    <citation type="submission" date="2015-09" db="EMBL/GenBank/DDBJ databases">
        <title>Genome of Desulfovibrio dechloracetivorans BerOc1, a mercury methylating strain isolated from highly hydrocarbons and metals contaminated coastal sediments.</title>
        <authorList>
            <person name="Goni Urriza M."/>
            <person name="Gassie C."/>
            <person name="Bouchez O."/>
            <person name="Klopp C."/>
            <person name="Ranchou-Peyruse A."/>
            <person name="Remy G."/>
        </authorList>
    </citation>
    <scope>NUCLEOTIDE SEQUENCE [LARGE SCALE GENOMIC DNA]</scope>
    <source>
        <strain evidence="1 2">BerOc1</strain>
    </source>
</reference>
<dbReference type="RefSeq" id="WP_165610765.1">
    <property type="nucleotide sequence ID" value="NZ_LKAQ01000001.1"/>
</dbReference>
<keyword evidence="2" id="KW-1185">Reference proteome</keyword>
<evidence type="ECO:0000313" key="1">
    <source>
        <dbReference type="EMBL" id="OIQ52046.1"/>
    </source>
</evidence>
<comment type="caution">
    <text evidence="1">The sequence shown here is derived from an EMBL/GenBank/DDBJ whole genome shotgun (WGS) entry which is preliminary data.</text>
</comment>
<name>A0A1J5N045_9BACT</name>
<dbReference type="SUPFAM" id="SSF81901">
    <property type="entry name" value="HCP-like"/>
    <property type="match status" value="1"/>
</dbReference>
<dbReference type="AlphaFoldDB" id="A0A1J5N045"/>
<gene>
    <name evidence="1" type="ORF">BerOc1_00518</name>
</gene>
<dbReference type="Gene3D" id="1.25.40.10">
    <property type="entry name" value="Tetratricopeptide repeat domain"/>
    <property type="match status" value="1"/>
</dbReference>
<accession>A0A1J5N045</accession>
<dbReference type="InterPro" id="IPR006597">
    <property type="entry name" value="Sel1-like"/>
</dbReference>
<dbReference type="InterPro" id="IPR011990">
    <property type="entry name" value="TPR-like_helical_dom_sf"/>
</dbReference>
<sequence length="219" mass="24773">MKKDLSRYDALQFEEAFPDLKYRAIKGDGEAQFRTGVMYRFGLGVERDDAEAIHWLTAASEQGHMAARFGLAQCLQLGLDMDRSPEEGLREAARLTEECRSGDLNAYANEYLGAPVAVLQRKVVPEINLGQQALDGGKGNREEAQVHFHEAEQWLARLTHAGPPVSQNANGLLGHVYSQYFRYDLTPLYPDLYSKSERILKNRTRTIDLYQRRATPKTP</sequence>
<dbReference type="Proteomes" id="UP000181901">
    <property type="component" value="Unassembled WGS sequence"/>
</dbReference>
<evidence type="ECO:0000313" key="2">
    <source>
        <dbReference type="Proteomes" id="UP000181901"/>
    </source>
</evidence>
<protein>
    <submittedName>
        <fullName evidence="1">Sel1 repeat protein</fullName>
    </submittedName>
</protein>
<dbReference type="Pfam" id="PF08238">
    <property type="entry name" value="Sel1"/>
    <property type="match status" value="2"/>
</dbReference>